<evidence type="ECO:0000313" key="10">
    <source>
        <dbReference type="EMBL" id="STO08106.1"/>
    </source>
</evidence>
<keyword evidence="7 8" id="KW-0472">Membrane</keyword>
<dbReference type="AlphaFoldDB" id="A0A377FUD4"/>
<proteinExistence type="inferred from homology"/>
<dbReference type="PANTHER" id="PTHR43414:SF1">
    <property type="entry name" value="PEPTIDE PERMEASE"/>
    <property type="match status" value="1"/>
</dbReference>
<dbReference type="InterPro" id="IPR001958">
    <property type="entry name" value="Tet-R_TetA/multi-R_MdtG-like"/>
</dbReference>
<organism evidence="10 11">
    <name type="scientific">Exiguobacterium aurantiacum</name>
    <dbReference type="NCBI Taxonomy" id="33987"/>
    <lineage>
        <taxon>Bacteria</taxon>
        <taxon>Bacillati</taxon>
        <taxon>Bacillota</taxon>
        <taxon>Bacilli</taxon>
        <taxon>Bacillales</taxon>
        <taxon>Bacillales Family XII. Incertae Sedis</taxon>
        <taxon>Exiguobacterium</taxon>
    </lineage>
</organism>
<dbReference type="PROSITE" id="PS50850">
    <property type="entry name" value="MFS"/>
    <property type="match status" value="1"/>
</dbReference>
<feature type="transmembrane region" description="Helical" evidence="8">
    <location>
        <begin position="43"/>
        <end position="65"/>
    </location>
</feature>
<comment type="subcellular location">
    <subcellularLocation>
        <location evidence="1">Cell membrane</location>
        <topology evidence="1">Multi-pass membrane protein</topology>
    </subcellularLocation>
</comment>
<sequence>MYQSLKRLDRNIWIRFLGETITGVMMFMIAPFLVLYYSDKLDSYVQVGVILATGPIMALIGSVIGGRFADIYGRKPVMMIAIIGDALALVGFAFADSFWPLLLLNAMLGLTNSLFHPAASAMVADVTEPEQLNEAFGLLRMGHNIGAAFGPLLGSAVLFLDRQYIFFAAAVVFGIYALVLAKWIRETLPETTEHETLSNQDVLRVFAQDRVFLVFIFAGVFISMGFAIVESMLPLFLRESFPTFTDRQNPFAYLLALNGIMVVLFQFPIASKLGQKPFGNVMLAGATVFGVGMMLLAVVPRLLYSVGTPYLMLVSILLAVYAFYTLGEMIMSPVQQTFIAMIAPENMRGAYNGAASIQWLIGGVTAPLFASLFFNRGAGHVALLLVGLASCVSGLIYWQLGRRVRATEAKQKTA</sequence>
<feature type="transmembrane region" description="Helical" evidence="8">
    <location>
        <begin position="351"/>
        <end position="374"/>
    </location>
</feature>
<comment type="similarity">
    <text evidence="2">Belongs to the major facilitator superfamily. TCR/Tet family.</text>
</comment>
<evidence type="ECO:0000313" key="11">
    <source>
        <dbReference type="Proteomes" id="UP000254060"/>
    </source>
</evidence>
<dbReference type="PANTHER" id="PTHR43414">
    <property type="entry name" value="MULTIDRUG RESISTANCE PROTEIN MDTG"/>
    <property type="match status" value="1"/>
</dbReference>
<dbReference type="Pfam" id="PF07690">
    <property type="entry name" value="MFS_1"/>
    <property type="match status" value="1"/>
</dbReference>
<keyword evidence="3" id="KW-0813">Transport</keyword>
<feature type="transmembrane region" description="Helical" evidence="8">
    <location>
        <begin position="12"/>
        <end position="37"/>
    </location>
</feature>
<dbReference type="InterPro" id="IPR011701">
    <property type="entry name" value="MFS"/>
</dbReference>
<dbReference type="Proteomes" id="UP000254060">
    <property type="component" value="Unassembled WGS sequence"/>
</dbReference>
<dbReference type="STRING" id="1397694.GCA_000702585_01972"/>
<dbReference type="InterPro" id="IPR005829">
    <property type="entry name" value="Sugar_transporter_CS"/>
</dbReference>
<dbReference type="SUPFAM" id="SSF103473">
    <property type="entry name" value="MFS general substrate transporter"/>
    <property type="match status" value="1"/>
</dbReference>
<dbReference type="GO" id="GO:0022857">
    <property type="term" value="F:transmembrane transporter activity"/>
    <property type="evidence" value="ECO:0007669"/>
    <property type="project" value="InterPro"/>
</dbReference>
<dbReference type="GO" id="GO:0005886">
    <property type="term" value="C:plasma membrane"/>
    <property type="evidence" value="ECO:0007669"/>
    <property type="project" value="UniProtKB-SubCell"/>
</dbReference>
<accession>A0A377FUD4</accession>
<keyword evidence="6 8" id="KW-1133">Transmembrane helix</keyword>
<keyword evidence="4" id="KW-1003">Cell membrane</keyword>
<feature type="transmembrane region" description="Helical" evidence="8">
    <location>
        <begin position="281"/>
        <end position="304"/>
    </location>
</feature>
<evidence type="ECO:0000256" key="6">
    <source>
        <dbReference type="ARBA" id="ARBA00022989"/>
    </source>
</evidence>
<evidence type="ECO:0000256" key="1">
    <source>
        <dbReference type="ARBA" id="ARBA00004651"/>
    </source>
</evidence>
<name>A0A377FUD4_9BACL</name>
<evidence type="ECO:0000256" key="7">
    <source>
        <dbReference type="ARBA" id="ARBA00023136"/>
    </source>
</evidence>
<feature type="domain" description="Major facilitator superfamily (MFS) profile" evidence="9">
    <location>
        <begin position="11"/>
        <end position="405"/>
    </location>
</feature>
<keyword evidence="5 8" id="KW-0812">Transmembrane</keyword>
<feature type="transmembrane region" description="Helical" evidence="8">
    <location>
        <begin position="164"/>
        <end position="184"/>
    </location>
</feature>
<evidence type="ECO:0000256" key="8">
    <source>
        <dbReference type="SAM" id="Phobius"/>
    </source>
</evidence>
<dbReference type="InterPro" id="IPR020846">
    <property type="entry name" value="MFS_dom"/>
</dbReference>
<dbReference type="PRINTS" id="PR01035">
    <property type="entry name" value="TCRTETA"/>
</dbReference>
<dbReference type="PROSITE" id="PS00216">
    <property type="entry name" value="SUGAR_TRANSPORT_1"/>
    <property type="match status" value="1"/>
</dbReference>
<evidence type="ECO:0000259" key="9">
    <source>
        <dbReference type="PROSITE" id="PS50850"/>
    </source>
</evidence>
<feature type="transmembrane region" description="Helical" evidence="8">
    <location>
        <begin position="380"/>
        <end position="400"/>
    </location>
</feature>
<evidence type="ECO:0000256" key="4">
    <source>
        <dbReference type="ARBA" id="ARBA00022475"/>
    </source>
</evidence>
<reference evidence="10 11" key="1">
    <citation type="submission" date="2018-06" db="EMBL/GenBank/DDBJ databases">
        <authorList>
            <consortium name="Pathogen Informatics"/>
            <person name="Doyle S."/>
        </authorList>
    </citation>
    <scope>NUCLEOTIDE SEQUENCE [LARGE SCALE GENOMIC DNA]</scope>
    <source>
        <strain evidence="10 11">NCTC13163</strain>
    </source>
</reference>
<dbReference type="EMBL" id="UGGP01000001">
    <property type="protein sequence ID" value="STO08106.1"/>
    <property type="molecule type" value="Genomic_DNA"/>
</dbReference>
<feature type="transmembrane region" description="Helical" evidence="8">
    <location>
        <begin position="251"/>
        <end position="269"/>
    </location>
</feature>
<protein>
    <submittedName>
        <fullName evidence="10">Multidrug resistance protein MdtH</fullName>
    </submittedName>
</protein>
<evidence type="ECO:0000256" key="5">
    <source>
        <dbReference type="ARBA" id="ARBA00022692"/>
    </source>
</evidence>
<evidence type="ECO:0000256" key="3">
    <source>
        <dbReference type="ARBA" id="ARBA00022448"/>
    </source>
</evidence>
<evidence type="ECO:0000256" key="2">
    <source>
        <dbReference type="ARBA" id="ARBA00007520"/>
    </source>
</evidence>
<dbReference type="RefSeq" id="WP_029334996.1">
    <property type="nucleotide sequence ID" value="NZ_UGGP01000001.1"/>
</dbReference>
<dbReference type="OrthoDB" id="9793283at2"/>
<dbReference type="Gene3D" id="1.20.1250.20">
    <property type="entry name" value="MFS general substrate transporter like domains"/>
    <property type="match status" value="1"/>
</dbReference>
<gene>
    <name evidence="10" type="primary">mdtH_2</name>
    <name evidence="10" type="ORF">NCTC13163_01473</name>
</gene>
<feature type="transmembrane region" description="Helical" evidence="8">
    <location>
        <begin position="211"/>
        <end position="231"/>
    </location>
</feature>
<feature type="transmembrane region" description="Helical" evidence="8">
    <location>
        <begin position="310"/>
        <end position="330"/>
    </location>
</feature>
<dbReference type="InterPro" id="IPR036259">
    <property type="entry name" value="MFS_trans_sf"/>
</dbReference>
<dbReference type="CDD" id="cd17329">
    <property type="entry name" value="MFS_MdtH_MDR_like"/>
    <property type="match status" value="1"/>
</dbReference>